<sequence>MEALQPIDLFLLPIKHSTCSLEVEPFLIFVLSYYEVDKRTLEQSILELIRMRQSMQVQTSFSAAINMTKAYYSQLCSFESKFPSTDELRISTEWFDTILNSTVELSSFHNEKMSVLSSIAHLAANAALEETRTSSEGLKNCFKLYQLSAWCMEEILNSYRENLEMESWDLSYTYCRFQHALFLAQAQECVVTKSLIESGVPVVTARLCKHLTETYELMREQISNKKLATLLREPKFGRDIPPMVDLKVELYKAISMFHMSLAKTSEEAHGEAIAWCEAAFKASEATMKIAKSFKPKTNISFESFVKSLHTIIDAKLQALNKENTLIYHEKIPLFDQLEKPNPVCIAKPLGFSITDPTVMGKELFKFIVPIQTVLATSIYSEVKAQKLRSLTQAVELANNELEKNIDIINLDPEELKQADDPIPQSLYDACAKIQASDLEGQSIESKFESDVQKLKQSNAETTERIDTLRSNIEAAILSATSIAASGNVRAAELKKQLSEQGKKLSPLSKLLKEALESNNQLCGAISQSLQLFKELKVSISELESSLPSVKPIQA</sequence>
<keyword evidence="3" id="KW-1185">Reference proteome</keyword>
<feature type="domain" description="BRO1" evidence="1">
    <location>
        <begin position="8"/>
        <end position="401"/>
    </location>
</feature>
<dbReference type="AlphaFoldDB" id="A0ABD2Q1R2"/>
<organism evidence="2 3">
    <name type="scientific">Cichlidogyrus casuarinus</name>
    <dbReference type="NCBI Taxonomy" id="1844966"/>
    <lineage>
        <taxon>Eukaryota</taxon>
        <taxon>Metazoa</taxon>
        <taxon>Spiralia</taxon>
        <taxon>Lophotrochozoa</taxon>
        <taxon>Platyhelminthes</taxon>
        <taxon>Monogenea</taxon>
        <taxon>Monopisthocotylea</taxon>
        <taxon>Dactylogyridea</taxon>
        <taxon>Ancyrocephalidae</taxon>
        <taxon>Cichlidogyrus</taxon>
    </lineage>
</organism>
<proteinExistence type="predicted"/>
<name>A0ABD2Q1R2_9PLAT</name>
<dbReference type="PROSITE" id="PS51180">
    <property type="entry name" value="BRO1"/>
    <property type="match status" value="1"/>
</dbReference>
<dbReference type="SMART" id="SM01041">
    <property type="entry name" value="BRO1"/>
    <property type="match status" value="1"/>
</dbReference>
<evidence type="ECO:0000259" key="1">
    <source>
        <dbReference type="PROSITE" id="PS51180"/>
    </source>
</evidence>
<dbReference type="PANTHER" id="PTHR23030">
    <property type="entry name" value="PCD6 INTERACTING PROTEIN-RELATED"/>
    <property type="match status" value="1"/>
</dbReference>
<dbReference type="Gene3D" id="1.20.120.560">
    <property type="entry name" value="alix/aip1 in complex with the ypdl late domain"/>
    <property type="match status" value="1"/>
</dbReference>
<evidence type="ECO:0000313" key="3">
    <source>
        <dbReference type="Proteomes" id="UP001626550"/>
    </source>
</evidence>
<comment type="caution">
    <text evidence="2">The sequence shown here is derived from an EMBL/GenBank/DDBJ whole genome shotgun (WGS) entry which is preliminary data.</text>
</comment>
<dbReference type="InterPro" id="IPR038499">
    <property type="entry name" value="BRO1_sf"/>
</dbReference>
<dbReference type="PANTHER" id="PTHR23030:SF30">
    <property type="entry name" value="TYROSINE-PROTEIN PHOSPHATASE NON-RECEPTOR TYPE 23"/>
    <property type="match status" value="1"/>
</dbReference>
<reference evidence="2 3" key="1">
    <citation type="submission" date="2024-11" db="EMBL/GenBank/DDBJ databases">
        <title>Adaptive evolution of stress response genes in parasites aligns with host niche diversity.</title>
        <authorList>
            <person name="Hahn C."/>
            <person name="Resl P."/>
        </authorList>
    </citation>
    <scope>NUCLEOTIDE SEQUENCE [LARGE SCALE GENOMIC DNA]</scope>
    <source>
        <strain evidence="2">EGGRZ-B1_66</strain>
        <tissue evidence="2">Body</tissue>
    </source>
</reference>
<dbReference type="Gene3D" id="1.25.40.280">
    <property type="entry name" value="alix/aip1 like domains"/>
    <property type="match status" value="1"/>
</dbReference>
<gene>
    <name evidence="2" type="primary">PTPN23_1</name>
    <name evidence="2" type="ORF">Ciccas_007829</name>
</gene>
<accession>A0ABD2Q1R2</accession>
<evidence type="ECO:0000313" key="2">
    <source>
        <dbReference type="EMBL" id="KAL3313562.1"/>
    </source>
</evidence>
<feature type="non-terminal residue" evidence="2">
    <location>
        <position position="554"/>
    </location>
</feature>
<dbReference type="InterPro" id="IPR004328">
    <property type="entry name" value="BRO1_dom"/>
</dbReference>
<dbReference type="Proteomes" id="UP001626550">
    <property type="component" value="Unassembled WGS sequence"/>
</dbReference>
<dbReference type="EMBL" id="JBJKFK010001267">
    <property type="protein sequence ID" value="KAL3313562.1"/>
    <property type="molecule type" value="Genomic_DNA"/>
</dbReference>
<protein>
    <submittedName>
        <fullName evidence="2">Tyrosine-protein phosphatase non-receptor type 23</fullName>
    </submittedName>
</protein>
<dbReference type="Pfam" id="PF03097">
    <property type="entry name" value="BRO1"/>
    <property type="match status" value="1"/>
</dbReference>